<feature type="non-terminal residue" evidence="2">
    <location>
        <position position="1"/>
    </location>
</feature>
<feature type="chain" id="PRO_5015860301" evidence="1">
    <location>
        <begin position="27"/>
        <end position="156"/>
    </location>
</feature>
<keyword evidence="1" id="KW-0732">Signal</keyword>
<organism evidence="2 3">
    <name type="scientific">Micavibrio aeruginosavorus</name>
    <dbReference type="NCBI Taxonomy" id="349221"/>
    <lineage>
        <taxon>Bacteria</taxon>
        <taxon>Pseudomonadati</taxon>
        <taxon>Bdellovibrionota</taxon>
        <taxon>Bdellovibrionia</taxon>
        <taxon>Bdellovibrionales</taxon>
        <taxon>Pseudobdellovibrionaceae</taxon>
        <taxon>Micavibrio</taxon>
    </lineage>
</organism>
<feature type="signal peptide" evidence="1">
    <location>
        <begin position="1"/>
        <end position="26"/>
    </location>
</feature>
<reference evidence="2 3" key="1">
    <citation type="submission" date="2017-08" db="EMBL/GenBank/DDBJ databases">
        <title>Infants hospitalized years apart are colonized by the same room-sourced microbial strains.</title>
        <authorList>
            <person name="Brooks B."/>
            <person name="Olm M.R."/>
            <person name="Firek B.A."/>
            <person name="Baker R."/>
            <person name="Thomas B.C."/>
            <person name="Morowitz M.J."/>
            <person name="Banfield J.F."/>
        </authorList>
    </citation>
    <scope>NUCLEOTIDE SEQUENCE [LARGE SCALE GENOMIC DNA]</scope>
    <source>
        <strain evidence="2">S2_005_002_R2_29</strain>
    </source>
</reference>
<evidence type="ECO:0000313" key="3">
    <source>
        <dbReference type="Proteomes" id="UP000249417"/>
    </source>
</evidence>
<accession>A0A2W5QBR6</accession>
<comment type="caution">
    <text evidence="2">The sequence shown here is derived from an EMBL/GenBank/DDBJ whole genome shotgun (WGS) entry which is preliminary data.</text>
</comment>
<dbReference type="EMBL" id="QFQB01000002">
    <property type="protein sequence ID" value="PZQ48850.1"/>
    <property type="molecule type" value="Genomic_DNA"/>
</dbReference>
<gene>
    <name evidence="2" type="ORF">DI551_00520</name>
</gene>
<sequence>KKSMLTRFPKALMGIALSLAAITLTAGEAKAYANDYCREYTRTVTVGNRVQDAYGTACLQPDGSWMIVGEGLNNNVPYQGENVTYIVNDNNRYVVPPRVVYYERAPSYYRTQPAPLFVWYSNNNRRGYDKHYNYGWRGNKHWDRHDRDDNRGRGHR</sequence>
<evidence type="ECO:0000313" key="2">
    <source>
        <dbReference type="EMBL" id="PZQ48850.1"/>
    </source>
</evidence>
<proteinExistence type="predicted"/>
<dbReference type="Proteomes" id="UP000249417">
    <property type="component" value="Unassembled WGS sequence"/>
</dbReference>
<protein>
    <submittedName>
        <fullName evidence="2">Uncharacterized protein</fullName>
    </submittedName>
</protein>
<evidence type="ECO:0000256" key="1">
    <source>
        <dbReference type="SAM" id="SignalP"/>
    </source>
</evidence>
<name>A0A2W5QBR6_9BACT</name>
<dbReference type="AlphaFoldDB" id="A0A2W5QBR6"/>